<dbReference type="InterPro" id="IPR022441">
    <property type="entry name" value="Para_beta_helix_rpt-2"/>
</dbReference>
<keyword evidence="1" id="KW-1133">Transmembrane helix</keyword>
<dbReference type="InterPro" id="IPR007742">
    <property type="entry name" value="NosD_dom"/>
</dbReference>
<dbReference type="SUPFAM" id="SSF51126">
    <property type="entry name" value="Pectin lyase-like"/>
    <property type="match status" value="1"/>
</dbReference>
<keyword evidence="1" id="KW-0472">Membrane</keyword>
<evidence type="ECO:0000313" key="4">
    <source>
        <dbReference type="EMBL" id="MDI4647378.1"/>
    </source>
</evidence>
<accession>A0ABT6TM78</accession>
<keyword evidence="5" id="KW-1185">Reference proteome</keyword>
<dbReference type="InterPro" id="IPR006626">
    <property type="entry name" value="PbH1"/>
</dbReference>
<dbReference type="Pfam" id="PF05048">
    <property type="entry name" value="NosD"/>
    <property type="match status" value="1"/>
</dbReference>
<dbReference type="EMBL" id="JAGRPV010000001">
    <property type="protein sequence ID" value="MDI4647378.1"/>
    <property type="molecule type" value="Genomic_DNA"/>
</dbReference>
<evidence type="ECO:0000256" key="2">
    <source>
        <dbReference type="SAM" id="SignalP"/>
    </source>
</evidence>
<feature type="domain" description="Periplasmic copper-binding protein NosD beta helix" evidence="3">
    <location>
        <begin position="168"/>
        <end position="352"/>
    </location>
</feature>
<reference evidence="4" key="1">
    <citation type="submission" date="2023-04" db="EMBL/GenBank/DDBJ databases">
        <title>Comparative genomic analysis of Cohnella hashimotonis sp. nov., isolated from the International Space Station.</title>
        <authorList>
            <person name="Venkateswaran K."/>
            <person name="Simpson A."/>
        </authorList>
    </citation>
    <scope>NUCLEOTIDE SEQUENCE</scope>
    <source>
        <strain evidence="4">F6_2S_P_1</strain>
    </source>
</reference>
<proteinExistence type="predicted"/>
<protein>
    <submittedName>
        <fullName evidence="4">NosD domain-containing protein</fullName>
    </submittedName>
</protein>
<dbReference type="InterPro" id="IPR012334">
    <property type="entry name" value="Pectin_lyas_fold"/>
</dbReference>
<evidence type="ECO:0000256" key="1">
    <source>
        <dbReference type="SAM" id="Phobius"/>
    </source>
</evidence>
<dbReference type="RefSeq" id="WP_282910149.1">
    <property type="nucleotide sequence ID" value="NZ_JAGRPV010000001.1"/>
</dbReference>
<evidence type="ECO:0000313" key="5">
    <source>
        <dbReference type="Proteomes" id="UP001161691"/>
    </source>
</evidence>
<dbReference type="Gene3D" id="2.160.20.10">
    <property type="entry name" value="Single-stranded right-handed beta-helix, Pectin lyase-like"/>
    <property type="match status" value="1"/>
</dbReference>
<evidence type="ECO:0000259" key="3">
    <source>
        <dbReference type="Pfam" id="PF05048"/>
    </source>
</evidence>
<dbReference type="NCBIfam" id="TIGR03804">
    <property type="entry name" value="para_beta_helix"/>
    <property type="match status" value="3"/>
</dbReference>
<dbReference type="SMART" id="SM00710">
    <property type="entry name" value="PbH1"/>
    <property type="match status" value="7"/>
</dbReference>
<organism evidence="4 5">
    <name type="scientific">Cohnella hashimotonis</name>
    <dbReference type="NCBI Taxonomy" id="2826895"/>
    <lineage>
        <taxon>Bacteria</taxon>
        <taxon>Bacillati</taxon>
        <taxon>Bacillota</taxon>
        <taxon>Bacilli</taxon>
        <taxon>Bacillales</taxon>
        <taxon>Paenibacillaceae</taxon>
        <taxon>Cohnella</taxon>
    </lineage>
</organism>
<comment type="caution">
    <text evidence="4">The sequence shown here is derived from an EMBL/GenBank/DDBJ whole genome shotgun (WGS) entry which is preliminary data.</text>
</comment>
<feature type="chain" id="PRO_5046430399" evidence="2">
    <location>
        <begin position="34"/>
        <end position="454"/>
    </location>
</feature>
<feature type="transmembrane region" description="Helical" evidence="1">
    <location>
        <begin position="430"/>
        <end position="449"/>
    </location>
</feature>
<sequence length="454" mass="49327">MNVTRYRSFKRAIAAGLLALLCCAGTAAPQSHAAPTTTETIPLQPLIDATPSGQTLVLSGDRVYTGPAIVSVAITISSDSEAIVKNDSDRPALTLSADGIVLKGIALVDSQTDPKKPAVLVQSDGNRLEQLRIKSQGGGIFLRKANDNLILNSRIEGAHPDDPDEPYSRRGNGIDLLASARNVIEGNTIVHVHDGVYGESSNETLVRGNVATDSRYGYHFMFSGKTEIADNVGEGNVTGGMVMSVEGAVVKGNRFEKQTENVNSQGILLFDVHRSEISGNRVVGNRVGLYIEQSTENTLADNEVIQNFIGMQMIQSSDNRLQNSLFAANVNQAQSTDSKDNELKGNYWDDFEALDTDGDGLSDLSYEIDPFFLQLTEDIDAFQVFFQSPGLPFLAQMFHADTANWLKDPSPLLQPPFDSPETESSANSHWTWLPGSLLLLAALTILYRWGYKKS</sequence>
<dbReference type="Proteomes" id="UP001161691">
    <property type="component" value="Unassembled WGS sequence"/>
</dbReference>
<keyword evidence="2" id="KW-0732">Signal</keyword>
<feature type="signal peptide" evidence="2">
    <location>
        <begin position="1"/>
        <end position="33"/>
    </location>
</feature>
<keyword evidence="1" id="KW-0812">Transmembrane</keyword>
<name>A0ABT6TM78_9BACL</name>
<dbReference type="InterPro" id="IPR011050">
    <property type="entry name" value="Pectin_lyase_fold/virulence"/>
</dbReference>
<gene>
    <name evidence="4" type="ORF">KB449_20545</name>
</gene>